<keyword evidence="3" id="KW-1185">Reference proteome</keyword>
<reference evidence="2 3" key="1">
    <citation type="submission" date="2020-03" db="EMBL/GenBank/DDBJ databases">
        <authorList>
            <person name="Sun Q."/>
        </authorList>
    </citation>
    <scope>NUCLEOTIDE SEQUENCE [LARGE SCALE GENOMIC DNA]</scope>
    <source>
        <strain evidence="2 3">JC162</strain>
    </source>
</reference>
<keyword evidence="1" id="KW-0732">Signal</keyword>
<gene>
    <name evidence="2" type="ORF">GWK16_21565</name>
</gene>
<evidence type="ECO:0000313" key="2">
    <source>
        <dbReference type="EMBL" id="NMJ43851.1"/>
    </source>
</evidence>
<feature type="chain" id="PRO_5032973794" description="Alpha/beta hydrolase" evidence="1">
    <location>
        <begin position="21"/>
        <end position="231"/>
    </location>
</feature>
<comment type="caution">
    <text evidence="2">The sequence shown here is derived from an EMBL/GenBank/DDBJ whole genome shotgun (WGS) entry which is preliminary data.</text>
</comment>
<evidence type="ECO:0000256" key="1">
    <source>
        <dbReference type="SAM" id="SignalP"/>
    </source>
</evidence>
<dbReference type="Proteomes" id="UP000548582">
    <property type="component" value="Unassembled WGS sequence"/>
</dbReference>
<proteinExistence type="predicted"/>
<dbReference type="AlphaFoldDB" id="A0A848EHG5"/>
<sequence length="231" mass="23217">MRRTLIATALLAGLSGPAVADEYATYLSLFVTPAGASSATGCQTTALLNLPASWQAGDAVVVLLTTEPEYSQQRDSLIAEILAEQAGVLEVPSASPAACHQGGADALGSAAQAASLDLLYGGLLAARQQGAGGLVVAIGHGREGRLALAAADEAEASARLGSHGPRFAAALALGDERPRLRLGAAVAAPERAEARLGLLCDALGRSNTADGLACATELRTGLASVRVALQR</sequence>
<evidence type="ECO:0008006" key="4">
    <source>
        <dbReference type="Google" id="ProtNLM"/>
    </source>
</evidence>
<organism evidence="2 3">
    <name type="scientific">Neoroseomonas marina</name>
    <dbReference type="NCBI Taxonomy" id="1232220"/>
    <lineage>
        <taxon>Bacteria</taxon>
        <taxon>Pseudomonadati</taxon>
        <taxon>Pseudomonadota</taxon>
        <taxon>Alphaproteobacteria</taxon>
        <taxon>Acetobacterales</taxon>
        <taxon>Acetobacteraceae</taxon>
        <taxon>Neoroseomonas</taxon>
    </lineage>
</organism>
<accession>A0A848EHG5</accession>
<feature type="signal peptide" evidence="1">
    <location>
        <begin position="1"/>
        <end position="20"/>
    </location>
</feature>
<evidence type="ECO:0000313" key="3">
    <source>
        <dbReference type="Proteomes" id="UP000548582"/>
    </source>
</evidence>
<dbReference type="RefSeq" id="WP_170056047.1">
    <property type="nucleotide sequence ID" value="NZ_JABBKX010000010.1"/>
</dbReference>
<name>A0A848EHG5_9PROT</name>
<protein>
    <recommendedName>
        <fullName evidence="4">Alpha/beta hydrolase</fullName>
    </recommendedName>
</protein>
<dbReference type="EMBL" id="JABBKX010000010">
    <property type="protein sequence ID" value="NMJ43851.1"/>
    <property type="molecule type" value="Genomic_DNA"/>
</dbReference>